<dbReference type="GO" id="GO:0016020">
    <property type="term" value="C:membrane"/>
    <property type="evidence" value="ECO:0007669"/>
    <property type="project" value="UniProtKB-SubCell"/>
</dbReference>
<organism evidence="9 10">
    <name type="scientific">Epicoccum nigrum</name>
    <name type="common">Soil fungus</name>
    <name type="synonym">Epicoccum purpurascens</name>
    <dbReference type="NCBI Taxonomy" id="105696"/>
    <lineage>
        <taxon>Eukaryota</taxon>
        <taxon>Fungi</taxon>
        <taxon>Dikarya</taxon>
        <taxon>Ascomycota</taxon>
        <taxon>Pezizomycotina</taxon>
        <taxon>Dothideomycetes</taxon>
        <taxon>Pleosporomycetidae</taxon>
        <taxon>Pleosporales</taxon>
        <taxon>Pleosporineae</taxon>
        <taxon>Didymellaceae</taxon>
        <taxon>Epicoccum</taxon>
    </lineage>
</organism>
<comment type="subcellular location">
    <subcellularLocation>
        <location evidence="1">Membrane</location>
        <topology evidence="1">Multi-pass membrane protein</topology>
    </subcellularLocation>
</comment>
<evidence type="ECO:0000256" key="7">
    <source>
        <dbReference type="SAM" id="Phobius"/>
    </source>
</evidence>
<dbReference type="PANTHER" id="PTHR33048:SF42">
    <property type="entry name" value="INTEGRAL MEMBRANE PROTEIN"/>
    <property type="match status" value="1"/>
</dbReference>
<feature type="transmembrane region" description="Helical" evidence="7">
    <location>
        <begin position="203"/>
        <end position="224"/>
    </location>
</feature>
<dbReference type="AlphaFoldDB" id="A0A1Y2LNV8"/>
<gene>
    <name evidence="9" type="ORF">B5807_10267</name>
</gene>
<evidence type="ECO:0000256" key="2">
    <source>
        <dbReference type="ARBA" id="ARBA00022692"/>
    </source>
</evidence>
<evidence type="ECO:0000256" key="4">
    <source>
        <dbReference type="ARBA" id="ARBA00023136"/>
    </source>
</evidence>
<keyword evidence="10" id="KW-1185">Reference proteome</keyword>
<evidence type="ECO:0000256" key="6">
    <source>
        <dbReference type="SAM" id="MobiDB-lite"/>
    </source>
</evidence>
<dbReference type="InterPro" id="IPR052337">
    <property type="entry name" value="SAT4-like"/>
</dbReference>
<dbReference type="EMBL" id="KZ107854">
    <property type="protein sequence ID" value="OSS45475.1"/>
    <property type="molecule type" value="Genomic_DNA"/>
</dbReference>
<feature type="region of interest" description="Disordered" evidence="6">
    <location>
        <begin position="271"/>
        <end position="296"/>
    </location>
</feature>
<keyword evidence="2 7" id="KW-0812">Transmembrane</keyword>
<reference evidence="9 10" key="1">
    <citation type="journal article" date="2017" name="Genome Announc.">
        <title>Genome sequence of the saprophytic ascomycete Epicoccum nigrum ICMP 19927 strain isolated from New Zealand.</title>
        <authorList>
            <person name="Fokin M."/>
            <person name="Fleetwood D."/>
            <person name="Weir B.S."/>
            <person name="Villas-Boas S.G."/>
        </authorList>
    </citation>
    <scope>NUCLEOTIDE SEQUENCE [LARGE SCALE GENOMIC DNA]</scope>
    <source>
        <strain evidence="9 10">ICMP 19927</strain>
    </source>
</reference>
<comment type="similarity">
    <text evidence="5">Belongs to the SAT4 family.</text>
</comment>
<accession>A0A1Y2LNV8</accession>
<feature type="transmembrane region" description="Helical" evidence="7">
    <location>
        <begin position="169"/>
        <end position="191"/>
    </location>
</feature>
<dbReference type="InterPro" id="IPR049326">
    <property type="entry name" value="Rhodopsin_dom_fungi"/>
</dbReference>
<dbReference type="Pfam" id="PF20684">
    <property type="entry name" value="Fung_rhodopsin"/>
    <property type="match status" value="1"/>
</dbReference>
<feature type="transmembrane region" description="Helical" evidence="7">
    <location>
        <begin position="6"/>
        <end position="27"/>
    </location>
</feature>
<proteinExistence type="inferred from homology"/>
<evidence type="ECO:0000256" key="1">
    <source>
        <dbReference type="ARBA" id="ARBA00004141"/>
    </source>
</evidence>
<evidence type="ECO:0000256" key="3">
    <source>
        <dbReference type="ARBA" id="ARBA00022989"/>
    </source>
</evidence>
<sequence>MAIPDNGPVIVGVTWWLTFFSGGFLGLRIYAKVTRRQGLWWDDWILIASWGFLLIEAILTQVGQTLGFGKPLLYVDPKNLLTISFGTSLSITISCFASTLSKISFGVTLLRLTAGKIRWSVWFCIVTLFLVMLPSAFITYVQCTPTAKAWNPTLEGHCWDIVAVTNYGIFNAAWCTSADIYLALLPWNVLWGLQMRMHEKIGVGIAMSMGVLAGLCAIIKGIYIQQIRETDFSYNGKDVIIWTAVETAVAIIGASLPVLRVFLREKVSSYNSSRGHRSGATNSTLKPTPDASRGSISGARRSIALGAINPNKDGAWTRIEPIDELAGEGRSERGYSRRGSDEESGIAGGGRDGSQDGIWQTTVITHKVESAESKTNLRGQTWAG</sequence>
<evidence type="ECO:0000256" key="5">
    <source>
        <dbReference type="ARBA" id="ARBA00038359"/>
    </source>
</evidence>
<keyword evidence="4 7" id="KW-0472">Membrane</keyword>
<evidence type="ECO:0000313" key="10">
    <source>
        <dbReference type="Proteomes" id="UP000193240"/>
    </source>
</evidence>
<keyword evidence="3 7" id="KW-1133">Transmembrane helix</keyword>
<protein>
    <recommendedName>
        <fullName evidence="8">Rhodopsin domain-containing protein</fullName>
    </recommendedName>
</protein>
<dbReference type="Proteomes" id="UP000193240">
    <property type="component" value="Unassembled WGS sequence"/>
</dbReference>
<evidence type="ECO:0000313" key="9">
    <source>
        <dbReference type="EMBL" id="OSS45475.1"/>
    </source>
</evidence>
<dbReference type="OMA" id="WCAAADF"/>
<feature type="domain" description="Rhodopsin" evidence="8">
    <location>
        <begin position="27"/>
        <end position="264"/>
    </location>
</feature>
<evidence type="ECO:0000259" key="8">
    <source>
        <dbReference type="Pfam" id="PF20684"/>
    </source>
</evidence>
<feature type="transmembrane region" description="Helical" evidence="7">
    <location>
        <begin position="80"/>
        <end position="100"/>
    </location>
</feature>
<feature type="transmembrane region" description="Helical" evidence="7">
    <location>
        <begin position="39"/>
        <end position="60"/>
    </location>
</feature>
<feature type="compositionally biased region" description="Basic and acidic residues" evidence="6">
    <location>
        <begin position="327"/>
        <end position="341"/>
    </location>
</feature>
<feature type="compositionally biased region" description="Polar residues" evidence="6">
    <location>
        <begin position="271"/>
        <end position="286"/>
    </location>
</feature>
<name>A0A1Y2LNV8_EPING</name>
<feature type="transmembrane region" description="Helical" evidence="7">
    <location>
        <begin position="239"/>
        <end position="263"/>
    </location>
</feature>
<feature type="region of interest" description="Disordered" evidence="6">
    <location>
        <begin position="327"/>
        <end position="357"/>
    </location>
</feature>
<feature type="transmembrane region" description="Helical" evidence="7">
    <location>
        <begin position="121"/>
        <end position="141"/>
    </location>
</feature>
<dbReference type="PANTHER" id="PTHR33048">
    <property type="entry name" value="PTH11-LIKE INTEGRAL MEMBRANE PROTEIN (AFU_ORTHOLOGUE AFUA_5G11245)"/>
    <property type="match status" value="1"/>
</dbReference>
<dbReference type="InParanoid" id="A0A1Y2LNV8"/>
<dbReference type="STRING" id="105696.A0A1Y2LNV8"/>